<dbReference type="Proteomes" id="UP001597480">
    <property type="component" value="Unassembled WGS sequence"/>
</dbReference>
<name>A0ABW5NXI4_9FLAO</name>
<proteinExistence type="predicted"/>
<feature type="signal peptide" evidence="1">
    <location>
        <begin position="1"/>
        <end position="21"/>
    </location>
</feature>
<evidence type="ECO:0000313" key="3">
    <source>
        <dbReference type="Proteomes" id="UP001597480"/>
    </source>
</evidence>
<comment type="caution">
    <text evidence="2">The sequence shown here is derived from an EMBL/GenBank/DDBJ whole genome shotgun (WGS) entry which is preliminary data.</text>
</comment>
<feature type="chain" id="PRO_5045183251" evidence="1">
    <location>
        <begin position="22"/>
        <end position="274"/>
    </location>
</feature>
<sequence>MKIQLLLSASLFMFFSVNGSAQGKNCDVRQLQVSTYDFVLANLDSIKIYTPKTNQITATLDLTEAGAIKKIGYYTNYGKKEQKEVKVWKGFETFVKDNFSRCPDSHFYNATEHLLQATISLPLSKDGIAKAKKEVESEPNYMAEGVGKTEIPGYSKFKVEVKSFTVGQFRHNKTIEPVVKEGTMDAYRSKMVRLSDIFSIAFDVVKEGKNNYLKYTLYERVDNKSQTVTKEGWRPIINNKVTLSVKGIRDSHPGVRHINEGEEFEMNFEISFPK</sequence>
<gene>
    <name evidence="2" type="ORF">ACFSR3_13425</name>
</gene>
<keyword evidence="3" id="KW-1185">Reference proteome</keyword>
<evidence type="ECO:0000313" key="2">
    <source>
        <dbReference type="EMBL" id="MFD2603060.1"/>
    </source>
</evidence>
<accession>A0ABW5NXI4</accession>
<dbReference type="RefSeq" id="WP_379821652.1">
    <property type="nucleotide sequence ID" value="NZ_JBHUMD010000027.1"/>
</dbReference>
<dbReference type="EMBL" id="JBHUMD010000027">
    <property type="protein sequence ID" value="MFD2603060.1"/>
    <property type="molecule type" value="Genomic_DNA"/>
</dbReference>
<keyword evidence="1" id="KW-0732">Signal</keyword>
<reference evidence="3" key="1">
    <citation type="journal article" date="2019" name="Int. J. Syst. Evol. Microbiol.">
        <title>The Global Catalogue of Microorganisms (GCM) 10K type strain sequencing project: providing services to taxonomists for standard genome sequencing and annotation.</title>
        <authorList>
            <consortium name="The Broad Institute Genomics Platform"/>
            <consortium name="The Broad Institute Genome Sequencing Center for Infectious Disease"/>
            <person name="Wu L."/>
            <person name="Ma J."/>
        </authorList>
    </citation>
    <scope>NUCLEOTIDE SEQUENCE [LARGE SCALE GENOMIC DNA]</scope>
    <source>
        <strain evidence="3">KCTC 42107</strain>
    </source>
</reference>
<organism evidence="2 3">
    <name type="scientific">Flavobacterium suzhouense</name>
    <dbReference type="NCBI Taxonomy" id="1529638"/>
    <lineage>
        <taxon>Bacteria</taxon>
        <taxon>Pseudomonadati</taxon>
        <taxon>Bacteroidota</taxon>
        <taxon>Flavobacteriia</taxon>
        <taxon>Flavobacteriales</taxon>
        <taxon>Flavobacteriaceae</taxon>
        <taxon>Flavobacterium</taxon>
    </lineage>
</organism>
<evidence type="ECO:0000256" key="1">
    <source>
        <dbReference type="SAM" id="SignalP"/>
    </source>
</evidence>
<protein>
    <submittedName>
        <fullName evidence="2">Uncharacterized protein</fullName>
    </submittedName>
</protein>